<protein>
    <submittedName>
        <fullName evidence="1">Uncharacterized protein</fullName>
    </submittedName>
</protein>
<name>A0A0D8XIL3_DICVI</name>
<dbReference type="Proteomes" id="UP000053766">
    <property type="component" value="Unassembled WGS sequence"/>
</dbReference>
<keyword evidence="2" id="KW-1185">Reference proteome</keyword>
<evidence type="ECO:0000313" key="1">
    <source>
        <dbReference type="EMBL" id="KJH44433.1"/>
    </source>
</evidence>
<evidence type="ECO:0000313" key="2">
    <source>
        <dbReference type="Proteomes" id="UP000053766"/>
    </source>
</evidence>
<proteinExistence type="predicted"/>
<reference evidence="1 2" key="1">
    <citation type="submission" date="2013-11" db="EMBL/GenBank/DDBJ databases">
        <title>Draft genome of the bovine lungworm Dictyocaulus viviparus.</title>
        <authorList>
            <person name="Mitreva M."/>
        </authorList>
    </citation>
    <scope>NUCLEOTIDE SEQUENCE [LARGE SCALE GENOMIC DNA]</scope>
    <source>
        <strain evidence="1 2">HannoverDv2000</strain>
    </source>
</reference>
<sequence length="81" mass="9126">MGDSLILGHFKLCEAQVGSMDEDQTGLNHKIRRIYREFSLNHWLDSSSATCLNAKFQVNGKPTRPCCCTKMETSTTLAILY</sequence>
<dbReference type="AlphaFoldDB" id="A0A0D8XIL3"/>
<dbReference type="EMBL" id="KN716474">
    <property type="protein sequence ID" value="KJH44433.1"/>
    <property type="molecule type" value="Genomic_DNA"/>
</dbReference>
<reference evidence="2" key="2">
    <citation type="journal article" date="2016" name="Sci. Rep.">
        <title>Dictyocaulus viviparus genome, variome and transcriptome elucidate lungworm biology and support future intervention.</title>
        <authorList>
            <person name="McNulty S.N."/>
            <person name="Strube C."/>
            <person name="Rosa B.A."/>
            <person name="Martin J.C."/>
            <person name="Tyagi R."/>
            <person name="Choi Y.J."/>
            <person name="Wang Q."/>
            <person name="Hallsworth Pepin K."/>
            <person name="Zhang X."/>
            <person name="Ozersky P."/>
            <person name="Wilson R.K."/>
            <person name="Sternberg P.W."/>
            <person name="Gasser R.B."/>
            <person name="Mitreva M."/>
        </authorList>
    </citation>
    <scope>NUCLEOTIDE SEQUENCE [LARGE SCALE GENOMIC DNA]</scope>
    <source>
        <strain evidence="2">HannoverDv2000</strain>
    </source>
</reference>
<accession>A0A0D8XIL3</accession>
<gene>
    <name evidence="1" type="ORF">DICVIV_09532</name>
</gene>
<organism evidence="1 2">
    <name type="scientific">Dictyocaulus viviparus</name>
    <name type="common">Bovine lungworm</name>
    <dbReference type="NCBI Taxonomy" id="29172"/>
    <lineage>
        <taxon>Eukaryota</taxon>
        <taxon>Metazoa</taxon>
        <taxon>Ecdysozoa</taxon>
        <taxon>Nematoda</taxon>
        <taxon>Chromadorea</taxon>
        <taxon>Rhabditida</taxon>
        <taxon>Rhabditina</taxon>
        <taxon>Rhabditomorpha</taxon>
        <taxon>Strongyloidea</taxon>
        <taxon>Metastrongylidae</taxon>
        <taxon>Dictyocaulus</taxon>
    </lineage>
</organism>